<evidence type="ECO:0000259" key="4">
    <source>
        <dbReference type="PROSITE" id="PS50887"/>
    </source>
</evidence>
<dbReference type="EMBL" id="JAQQLF010000027">
    <property type="protein sequence ID" value="MDC7718910.1"/>
    <property type="molecule type" value="Genomic_DNA"/>
</dbReference>
<sequence>MFSNEQMLLLVLFGALLHSWLGAMLRYVWRHRQTAPGFQFWAWSEGLLGMAYLVMLVFFLLPNPAILLASTLLLTLSPLAYEHGLRRFFDDARLLPAWGGYAIASAGLLLQAAAMLWVDDVALRRATVNGSSLLQLLWLWPQVWLARRARPYAQPLRALLWGLALLAALQGWRVYDDIRQSLSGQVEAHDTLVGLVVLLSLMVSIMRSLTDLVLVHARLEAALLATQATLAQRANTDSLSGLASRHAFEHALQQLPDSQPPQHVLLLIDIDHFKHINDSQGHHAGDRTLALLGGLLQAQLAAGELAGRLGGDELAVLLHGNPQRAANFIRQLQQAIAEQGGDFTLSIGISPLHGGSDYLRAYQHADQALYAAKHAGRNRAYQHDGQLTLPMLQPA</sequence>
<dbReference type="CDD" id="cd01949">
    <property type="entry name" value="GGDEF"/>
    <property type="match status" value="1"/>
</dbReference>
<gene>
    <name evidence="5" type="ORF">PQU95_17040</name>
</gene>
<comment type="catalytic activity">
    <reaction evidence="2">
        <text>2 GTP = 3',3'-c-di-GMP + 2 diphosphate</text>
        <dbReference type="Rhea" id="RHEA:24898"/>
        <dbReference type="ChEBI" id="CHEBI:33019"/>
        <dbReference type="ChEBI" id="CHEBI:37565"/>
        <dbReference type="ChEBI" id="CHEBI:58805"/>
        <dbReference type="EC" id="2.7.7.65"/>
    </reaction>
</comment>
<dbReference type="NCBIfam" id="TIGR00254">
    <property type="entry name" value="GGDEF"/>
    <property type="match status" value="1"/>
</dbReference>
<keyword evidence="3" id="KW-1133">Transmembrane helix</keyword>
<comment type="caution">
    <text evidence="5">The sequence shown here is derived from an EMBL/GenBank/DDBJ whole genome shotgun (WGS) entry which is preliminary data.</text>
</comment>
<dbReference type="PANTHER" id="PTHR45138">
    <property type="entry name" value="REGULATORY COMPONENTS OF SENSORY TRANSDUCTION SYSTEM"/>
    <property type="match status" value="1"/>
</dbReference>
<reference evidence="5 6" key="1">
    <citation type="submission" date="2023-01" db="EMBL/GenBank/DDBJ databases">
        <title>Novel species of the genus Vogesella isolated from rivers.</title>
        <authorList>
            <person name="Lu H."/>
        </authorList>
    </citation>
    <scope>NUCLEOTIDE SEQUENCE [LARGE SCALE GENOMIC DNA]</scope>
    <source>
        <strain evidence="5 6">DC21W</strain>
    </source>
</reference>
<keyword evidence="3" id="KW-0472">Membrane</keyword>
<organism evidence="5 6">
    <name type="scientific">Vogesella aquatica</name>
    <dbReference type="NCBI Taxonomy" id="2984206"/>
    <lineage>
        <taxon>Bacteria</taxon>
        <taxon>Pseudomonadati</taxon>
        <taxon>Pseudomonadota</taxon>
        <taxon>Betaproteobacteria</taxon>
        <taxon>Neisseriales</taxon>
        <taxon>Chromobacteriaceae</taxon>
        <taxon>Vogesella</taxon>
    </lineage>
</organism>
<feature type="transmembrane region" description="Helical" evidence="3">
    <location>
        <begin position="6"/>
        <end position="28"/>
    </location>
</feature>
<dbReference type="SUPFAM" id="SSF55073">
    <property type="entry name" value="Nucleotide cyclase"/>
    <property type="match status" value="1"/>
</dbReference>
<evidence type="ECO:0000256" key="1">
    <source>
        <dbReference type="ARBA" id="ARBA00012528"/>
    </source>
</evidence>
<feature type="transmembrane region" description="Helical" evidence="3">
    <location>
        <begin position="94"/>
        <end position="118"/>
    </location>
</feature>
<dbReference type="InterPro" id="IPR043128">
    <property type="entry name" value="Rev_trsase/Diguanyl_cyclase"/>
</dbReference>
<dbReference type="EC" id="2.7.7.65" evidence="1"/>
<dbReference type="Pfam" id="PF00990">
    <property type="entry name" value="GGDEF"/>
    <property type="match status" value="1"/>
</dbReference>
<dbReference type="PROSITE" id="PS50887">
    <property type="entry name" value="GGDEF"/>
    <property type="match status" value="1"/>
</dbReference>
<dbReference type="PANTHER" id="PTHR45138:SF9">
    <property type="entry name" value="DIGUANYLATE CYCLASE DGCM-RELATED"/>
    <property type="match status" value="1"/>
</dbReference>
<evidence type="ECO:0000313" key="6">
    <source>
        <dbReference type="Proteomes" id="UP001219956"/>
    </source>
</evidence>
<dbReference type="Gene3D" id="3.30.70.270">
    <property type="match status" value="1"/>
</dbReference>
<feature type="domain" description="GGDEF" evidence="4">
    <location>
        <begin position="261"/>
        <end position="385"/>
    </location>
</feature>
<dbReference type="RefSeq" id="WP_272753118.1">
    <property type="nucleotide sequence ID" value="NZ_JAQQLF010000027.1"/>
</dbReference>
<proteinExistence type="predicted"/>
<dbReference type="InterPro" id="IPR029787">
    <property type="entry name" value="Nucleotide_cyclase"/>
</dbReference>
<keyword evidence="6" id="KW-1185">Reference proteome</keyword>
<dbReference type="SMART" id="SM00267">
    <property type="entry name" value="GGDEF"/>
    <property type="match status" value="1"/>
</dbReference>
<evidence type="ECO:0000256" key="2">
    <source>
        <dbReference type="ARBA" id="ARBA00034247"/>
    </source>
</evidence>
<protein>
    <recommendedName>
        <fullName evidence="1">diguanylate cyclase</fullName>
        <ecNumber evidence="1">2.7.7.65</ecNumber>
    </recommendedName>
</protein>
<dbReference type="Proteomes" id="UP001219956">
    <property type="component" value="Unassembled WGS sequence"/>
</dbReference>
<evidence type="ECO:0000313" key="5">
    <source>
        <dbReference type="EMBL" id="MDC7718910.1"/>
    </source>
</evidence>
<keyword evidence="3" id="KW-0812">Transmembrane</keyword>
<name>A0ABT5J333_9NEIS</name>
<dbReference type="InterPro" id="IPR050469">
    <property type="entry name" value="Diguanylate_Cyclase"/>
</dbReference>
<dbReference type="InterPro" id="IPR000160">
    <property type="entry name" value="GGDEF_dom"/>
</dbReference>
<evidence type="ECO:0000256" key="3">
    <source>
        <dbReference type="SAM" id="Phobius"/>
    </source>
</evidence>
<accession>A0ABT5J333</accession>